<dbReference type="EMBL" id="AQGW01000023">
    <property type="protein sequence ID" value="MBE0383821.1"/>
    <property type="molecule type" value="Genomic_DNA"/>
</dbReference>
<evidence type="ECO:0000313" key="1">
    <source>
        <dbReference type="EMBL" id="MBE0383821.1"/>
    </source>
</evidence>
<dbReference type="Proteomes" id="UP000238288">
    <property type="component" value="Chromosome PCAR9a"/>
</dbReference>
<sequence>MKYKIILLTGVISLVTLFNSSLVFAVPDEIYLFRHSEKLAGKNPELSDTGKLRASHLVTLFKKYKKIQIYSSKYKRTLQSAAPLSEYFNEKISTYDAGELPAFKKELLKLNGVVVVMGHSNTTPQLATLLSDKKVTPMNESEFSRYFLLSTNANKNKTGYSVVEHKMIF</sequence>
<dbReference type="EMBL" id="LT965928">
    <property type="protein sequence ID" value="SOU41528.1"/>
    <property type="molecule type" value="Genomic_DNA"/>
</dbReference>
<dbReference type="Proteomes" id="UP000615003">
    <property type="component" value="Unassembled WGS sequence"/>
</dbReference>
<organism evidence="2 3">
    <name type="scientific">Pseudoalteromonas carrageenovora IAM 12662</name>
    <dbReference type="NCBI Taxonomy" id="1314868"/>
    <lineage>
        <taxon>Bacteria</taxon>
        <taxon>Pseudomonadati</taxon>
        <taxon>Pseudomonadota</taxon>
        <taxon>Gammaproteobacteria</taxon>
        <taxon>Alteromonadales</taxon>
        <taxon>Pseudoalteromonadaceae</taxon>
        <taxon>Pseudoalteromonas</taxon>
    </lineage>
</organism>
<protein>
    <submittedName>
        <fullName evidence="2">Histidine phosphatase family protein</fullName>
    </submittedName>
</protein>
<dbReference type="RefSeq" id="WP_058548439.1">
    <property type="nucleotide sequence ID" value="NZ_AQGW01000023.1"/>
</dbReference>
<dbReference type="AlphaFoldDB" id="A0A2K4XB22"/>
<dbReference type="Gene3D" id="3.40.50.1240">
    <property type="entry name" value="Phosphoglycerate mutase-like"/>
    <property type="match status" value="1"/>
</dbReference>
<dbReference type="InterPro" id="IPR013078">
    <property type="entry name" value="His_Pase_superF_clade-1"/>
</dbReference>
<accession>A0A2K4XB22</accession>
<reference evidence="2 3" key="2">
    <citation type="submission" date="2017-11" db="EMBL/GenBank/DDBJ databases">
        <authorList>
            <person name="Han C.G."/>
        </authorList>
    </citation>
    <scope>NUCLEOTIDE SEQUENCE [LARGE SCALE GENOMIC DNA]</scope>
    <source>
        <strain evidence="3">ATCC 43555</strain>
        <strain evidence="2">ATCC43555</strain>
    </source>
</reference>
<name>A0A2K4XB22_PSEVC</name>
<dbReference type="SUPFAM" id="SSF53254">
    <property type="entry name" value="Phosphoglycerate mutase-like"/>
    <property type="match status" value="1"/>
</dbReference>
<dbReference type="Pfam" id="PF00300">
    <property type="entry name" value="His_Phos_1"/>
    <property type="match status" value="1"/>
</dbReference>
<dbReference type="GeneID" id="93664211"/>
<dbReference type="CDD" id="cd07040">
    <property type="entry name" value="HP"/>
    <property type="match status" value="1"/>
</dbReference>
<evidence type="ECO:0000313" key="2">
    <source>
        <dbReference type="EMBL" id="SOU41528.1"/>
    </source>
</evidence>
<evidence type="ECO:0000313" key="4">
    <source>
        <dbReference type="Proteomes" id="UP000615003"/>
    </source>
</evidence>
<keyword evidence="4" id="KW-1185">Reference proteome</keyword>
<reference evidence="1 4" key="1">
    <citation type="submission" date="2015-06" db="EMBL/GenBank/DDBJ databases">
        <title>Genome sequence of Pseudoalteromonas carrageenovora.</title>
        <authorList>
            <person name="Xie B.-B."/>
            <person name="Rong J.-C."/>
            <person name="Qin Q.-L."/>
            <person name="Zhang Y.-Z."/>
        </authorList>
    </citation>
    <scope>NUCLEOTIDE SEQUENCE [LARGE SCALE GENOMIC DNA]</scope>
    <source>
        <strain evidence="1 4">IAM 12662</strain>
    </source>
</reference>
<gene>
    <name evidence="2" type="ORF">PCAR9_A30712</name>
    <name evidence="1" type="ORF">PCARR_a2137</name>
</gene>
<dbReference type="InterPro" id="IPR029033">
    <property type="entry name" value="His_PPase_superfam"/>
</dbReference>
<evidence type="ECO:0000313" key="3">
    <source>
        <dbReference type="Proteomes" id="UP000238288"/>
    </source>
</evidence>
<proteinExistence type="predicted"/>
<dbReference type="OrthoDB" id="3296006at2"/>